<dbReference type="InterPro" id="IPR038720">
    <property type="entry name" value="YprB_RNase_H-like_dom"/>
</dbReference>
<gene>
    <name evidence="3" type="ORF">ACFQ04_06140</name>
</gene>
<accession>A0ABW3G3X7</accession>
<comment type="caution">
    <text evidence="3">The sequence shown here is derived from an EMBL/GenBank/DDBJ whole genome shotgun (WGS) entry which is preliminary data.</text>
</comment>
<dbReference type="EMBL" id="JBHTIL010000001">
    <property type="protein sequence ID" value="MFD0925314.1"/>
    <property type="molecule type" value="Genomic_DNA"/>
</dbReference>
<keyword evidence="4" id="KW-1185">Reference proteome</keyword>
<dbReference type="InterPro" id="IPR019993">
    <property type="entry name" value="RecB_nuclease_TM0106_put"/>
</dbReference>
<organism evidence="3 4">
    <name type="scientific">Williamsia deligens</name>
    <dbReference type="NCBI Taxonomy" id="321325"/>
    <lineage>
        <taxon>Bacteria</taxon>
        <taxon>Bacillati</taxon>
        <taxon>Actinomycetota</taxon>
        <taxon>Actinomycetes</taxon>
        <taxon>Mycobacteriales</taxon>
        <taxon>Nocardiaceae</taxon>
        <taxon>Williamsia</taxon>
    </lineage>
</organism>
<feature type="domain" description="YprB ribonuclease H-like" evidence="2">
    <location>
        <begin position="452"/>
        <end position="536"/>
    </location>
</feature>
<name>A0ABW3G3X7_9NOCA</name>
<evidence type="ECO:0000313" key="3">
    <source>
        <dbReference type="EMBL" id="MFD0925314.1"/>
    </source>
</evidence>
<evidence type="ECO:0000256" key="1">
    <source>
        <dbReference type="SAM" id="MobiDB-lite"/>
    </source>
</evidence>
<reference evidence="4" key="1">
    <citation type="journal article" date="2019" name="Int. J. Syst. Evol. Microbiol.">
        <title>The Global Catalogue of Microorganisms (GCM) 10K type strain sequencing project: providing services to taxonomists for standard genome sequencing and annotation.</title>
        <authorList>
            <consortium name="The Broad Institute Genomics Platform"/>
            <consortium name="The Broad Institute Genome Sequencing Center for Infectious Disease"/>
            <person name="Wu L."/>
            <person name="Ma J."/>
        </authorList>
    </citation>
    <scope>NUCLEOTIDE SEQUENCE [LARGE SCALE GENOMIC DNA]</scope>
    <source>
        <strain evidence="4">CCUG 50873</strain>
    </source>
</reference>
<evidence type="ECO:0000313" key="4">
    <source>
        <dbReference type="Proteomes" id="UP001597068"/>
    </source>
</evidence>
<sequence>MLTARDLAGCEHRLALDAGVVPDSPLPGVGEPSDDAVVPVEDPSATRRKEAAALHRRRVAEMLRESHPGNPDAVVTVVGDTAAARVAATLAACAAGASWVLDAVLPDDRAAGRRGSSEALVRVDDGYVPVIVVNHRITVADTDGTAMTSPLGEWSPARDVTRSVRRHRRDVLRVAHLTRLLEHAGLASSERRAGVIGLDADCILVHDLAATAASGGVGPRDPLADYDATLAVRRAVAAGTVVTTPSRIGECRSCRWWGRCGPELVAAHDISLVATGNQTAVLRVAGITTVDDLARGDVPEPVVAEFPGGDVGDAVVVARAWLAGVPLVRRVERPAVVRADVEVDVDMESHGEDGAYLWGTLLTDRTDPSVPVVYRPFATWDPLPTTDEGRSFAEFWSWLTARREETVAAGKTFAAYCYSQSAENRWLIGSARRFAGMPGVPALDDVTAFIGSQHWVDVYEAVGAGFICPQGKGLKKIAPVAGFSWRDPDAGGEASMEWYRLAVGYEGTVPDTASRERILRYNEDDVWATKVLREWIDERAASAVPHRDDLHA</sequence>
<protein>
    <submittedName>
        <fullName evidence="3">TM0106 family RecB-like putative nuclease</fullName>
    </submittedName>
</protein>
<feature type="region of interest" description="Disordered" evidence="1">
    <location>
        <begin position="25"/>
        <end position="46"/>
    </location>
</feature>
<dbReference type="NCBIfam" id="TIGR03491">
    <property type="entry name" value="TM0106 family RecB-like putative nuclease"/>
    <property type="match status" value="1"/>
</dbReference>
<dbReference type="RefSeq" id="WP_253647938.1">
    <property type="nucleotide sequence ID" value="NZ_BAAAMO010000002.1"/>
</dbReference>
<evidence type="ECO:0000259" key="2">
    <source>
        <dbReference type="Pfam" id="PF13482"/>
    </source>
</evidence>
<proteinExistence type="predicted"/>
<dbReference type="Pfam" id="PF13482">
    <property type="entry name" value="RNase_H_2"/>
    <property type="match status" value="1"/>
</dbReference>
<dbReference type="Proteomes" id="UP001597068">
    <property type="component" value="Unassembled WGS sequence"/>
</dbReference>